<gene>
    <name evidence="1" type="ORF">FHX33_004005</name>
</gene>
<dbReference type="Gene3D" id="3.40.50.1820">
    <property type="entry name" value="alpha/beta hydrolase"/>
    <property type="match status" value="1"/>
</dbReference>
<keyword evidence="1" id="KW-0378">Hydrolase</keyword>
<sequence>MLRGLRKLAVVAADYAFAVRHQLRAGLDRSDPGVLVRSSGRRIPVVLLPGVYETWRFLLPLARHLHERGHPVHIVNTLRWNVSTIAEGSARVAAYLEHADLDRVAIVAHSKGGLIAKHLMETPGVGHKVVRAITVATPFAGSTLARFVPLPTVRALGPSGAEVLELARRTSANARIVAVSPDFDPHIPGGSHLDGATNIRLGISGHFRILGSRELFDVLDEYLDEM</sequence>
<dbReference type="RefSeq" id="WP_021761094.1">
    <property type="nucleotide sequence ID" value="NZ_JACHVP010000006.1"/>
</dbReference>
<dbReference type="SUPFAM" id="SSF53474">
    <property type="entry name" value="alpha/beta-Hydrolases"/>
    <property type="match status" value="1"/>
</dbReference>
<reference evidence="1 2" key="1">
    <citation type="submission" date="2020-08" db="EMBL/GenBank/DDBJ databases">
        <title>Sequencing the genomes of 1000 actinobacteria strains.</title>
        <authorList>
            <person name="Klenk H.-P."/>
        </authorList>
    </citation>
    <scope>NUCLEOTIDE SEQUENCE [LARGE SCALE GENOMIC DNA]</scope>
    <source>
        <strain evidence="1 2">DSM 20146</strain>
    </source>
</reference>
<dbReference type="Proteomes" id="UP000538196">
    <property type="component" value="Unassembled WGS sequence"/>
</dbReference>
<comment type="caution">
    <text evidence="1">The sequence shown here is derived from an EMBL/GenBank/DDBJ whole genome shotgun (WGS) entry which is preliminary data.</text>
</comment>
<protein>
    <submittedName>
        <fullName evidence="1">Putative alpha/beta hydrolase family esterase</fullName>
    </submittedName>
</protein>
<evidence type="ECO:0000313" key="2">
    <source>
        <dbReference type="Proteomes" id="UP000538196"/>
    </source>
</evidence>
<name>A0A7W4UZX3_LEIAQ</name>
<organism evidence="1 2">
    <name type="scientific">Leifsonia aquatica</name>
    <name type="common">Corynebacterium aquaticum</name>
    <dbReference type="NCBI Taxonomy" id="144185"/>
    <lineage>
        <taxon>Bacteria</taxon>
        <taxon>Bacillati</taxon>
        <taxon>Actinomycetota</taxon>
        <taxon>Actinomycetes</taxon>
        <taxon>Micrococcales</taxon>
        <taxon>Microbacteriaceae</taxon>
        <taxon>Leifsonia</taxon>
    </lineage>
</organism>
<proteinExistence type="predicted"/>
<dbReference type="EMBL" id="JACHVP010000006">
    <property type="protein sequence ID" value="MBB2969222.1"/>
    <property type="molecule type" value="Genomic_DNA"/>
</dbReference>
<keyword evidence="2" id="KW-1185">Reference proteome</keyword>
<dbReference type="AlphaFoldDB" id="A0A7W4UZX3"/>
<accession>A0A7W4UZX3</accession>
<dbReference type="PANTHER" id="PTHR37946">
    <property type="entry name" value="SLL1969 PROTEIN"/>
    <property type="match status" value="1"/>
</dbReference>
<dbReference type="PANTHER" id="PTHR37946:SF1">
    <property type="entry name" value="SLL1969 PROTEIN"/>
    <property type="match status" value="1"/>
</dbReference>
<evidence type="ECO:0000313" key="1">
    <source>
        <dbReference type="EMBL" id="MBB2969222.1"/>
    </source>
</evidence>
<dbReference type="GO" id="GO:0016787">
    <property type="term" value="F:hydrolase activity"/>
    <property type="evidence" value="ECO:0007669"/>
    <property type="project" value="UniProtKB-KW"/>
</dbReference>
<dbReference type="InterPro" id="IPR029058">
    <property type="entry name" value="AB_hydrolase_fold"/>
</dbReference>